<dbReference type="GO" id="GO:0046872">
    <property type="term" value="F:metal ion binding"/>
    <property type="evidence" value="ECO:0007669"/>
    <property type="project" value="InterPro"/>
</dbReference>
<dbReference type="RefSeq" id="WP_013485572.1">
    <property type="nucleotide sequence ID" value="NC_014828.1"/>
</dbReference>
<name>E6U960_ETHHY</name>
<dbReference type="Pfam" id="PF02915">
    <property type="entry name" value="Rubrerythrin"/>
    <property type="match status" value="1"/>
</dbReference>
<proteinExistence type="predicted"/>
<dbReference type="AlphaFoldDB" id="E6U960"/>
<reference evidence="3 4" key="1">
    <citation type="submission" date="2010-12" db="EMBL/GenBank/DDBJ databases">
        <title>Complete sequence of Ethanoligenens harbinense YUAN-3.</title>
        <authorList>
            <person name="Lucas S."/>
            <person name="Copeland A."/>
            <person name="Lapidus A."/>
            <person name="Cheng J.-F."/>
            <person name="Bruce D."/>
            <person name="Goodwin L."/>
            <person name="Pitluck S."/>
            <person name="Chertkov O."/>
            <person name="Misra M."/>
            <person name="Detter J.C."/>
            <person name="Han C."/>
            <person name="Tapia R."/>
            <person name="Land M."/>
            <person name="Hauser L."/>
            <person name="Jeffries C."/>
            <person name="Kyrpides N."/>
            <person name="Ivanova N."/>
            <person name="Mikhailova N."/>
            <person name="Wang A."/>
            <person name="Mouttaki H."/>
            <person name="He Z."/>
            <person name="Zhou J."/>
            <person name="Hemme C.L."/>
            <person name="Woyke T."/>
        </authorList>
    </citation>
    <scope>NUCLEOTIDE SEQUENCE [LARGE SCALE GENOMIC DNA]</scope>
    <source>
        <strain evidence="4">DSM 18485 / JCM 12961 / CGMCC 1.5033 / YUAN-3</strain>
    </source>
</reference>
<dbReference type="SUPFAM" id="SSF47240">
    <property type="entry name" value="Ferritin-like"/>
    <property type="match status" value="1"/>
</dbReference>
<dbReference type="Pfam" id="PF07875">
    <property type="entry name" value="Coat_F"/>
    <property type="match status" value="1"/>
</dbReference>
<dbReference type="InterPro" id="IPR003251">
    <property type="entry name" value="Rr_diiron-bd_dom"/>
</dbReference>
<keyword evidence="4" id="KW-1185">Reference proteome</keyword>
<dbReference type="eggNOG" id="COG1633">
    <property type="taxonomic scope" value="Bacteria"/>
</dbReference>
<dbReference type="Gene3D" id="1.20.1260.10">
    <property type="match status" value="1"/>
</dbReference>
<feature type="region of interest" description="Disordered" evidence="1">
    <location>
        <begin position="66"/>
        <end position="91"/>
    </location>
</feature>
<dbReference type="STRING" id="663278.Ethha_1689"/>
<sequence length="154" mass="17766">MQIQLSQKERMLLEDEKNQEEVCVIKYKNYAQQAQDPQLNQLFNTLSTEEQHHLDMLNQMLQGQQPNMTHPQQAQQQGAQQQTPQGGMVNPGDKILCNDLLSTEKYVSGTYDTGIFEAACPTVRQALQHIQQDEQRHGEQLFNYMNSHGMYNVQ</sequence>
<evidence type="ECO:0000259" key="2">
    <source>
        <dbReference type="Pfam" id="PF02915"/>
    </source>
</evidence>
<dbReference type="InterPro" id="IPR009078">
    <property type="entry name" value="Ferritin-like_SF"/>
</dbReference>
<dbReference type="Proteomes" id="UP000001551">
    <property type="component" value="Chromosome"/>
</dbReference>
<evidence type="ECO:0000256" key="1">
    <source>
        <dbReference type="SAM" id="MobiDB-lite"/>
    </source>
</evidence>
<dbReference type="GO" id="GO:0016491">
    <property type="term" value="F:oxidoreductase activity"/>
    <property type="evidence" value="ECO:0007669"/>
    <property type="project" value="InterPro"/>
</dbReference>
<dbReference type="InterPro" id="IPR012347">
    <property type="entry name" value="Ferritin-like"/>
</dbReference>
<evidence type="ECO:0000313" key="3">
    <source>
        <dbReference type="EMBL" id="ADU27219.1"/>
    </source>
</evidence>
<organism evidence="3 4">
    <name type="scientific">Ethanoligenens harbinense (strain DSM 18485 / JCM 12961 / CGMCC 1.5033 / YUAN-3)</name>
    <dbReference type="NCBI Taxonomy" id="663278"/>
    <lineage>
        <taxon>Bacteria</taxon>
        <taxon>Bacillati</taxon>
        <taxon>Bacillota</taxon>
        <taxon>Clostridia</taxon>
        <taxon>Eubacteriales</taxon>
        <taxon>Oscillospiraceae</taxon>
        <taxon>Ethanoligenens</taxon>
    </lineage>
</organism>
<evidence type="ECO:0000313" key="4">
    <source>
        <dbReference type="Proteomes" id="UP000001551"/>
    </source>
</evidence>
<feature type="domain" description="Rubrerythrin diiron-binding" evidence="2">
    <location>
        <begin position="25"/>
        <end position="69"/>
    </location>
</feature>
<gene>
    <name evidence="3" type="ordered locus">Ethha_1689</name>
</gene>
<protein>
    <submittedName>
        <fullName evidence="3">Coat F domain protein</fullName>
    </submittedName>
</protein>
<feature type="compositionally biased region" description="Low complexity" evidence="1">
    <location>
        <begin position="71"/>
        <end position="87"/>
    </location>
</feature>
<accession>E6U960</accession>
<dbReference type="HOGENOM" id="CLU_141514_0_0_9"/>
<dbReference type="EMBL" id="CP002400">
    <property type="protein sequence ID" value="ADU27219.1"/>
    <property type="molecule type" value="Genomic_DNA"/>
</dbReference>
<dbReference type="KEGG" id="eha:Ethha_1689"/>
<dbReference type="InterPro" id="IPR012851">
    <property type="entry name" value="Spore_coat_CotF-like"/>
</dbReference>
<dbReference type="CDD" id="cd00657">
    <property type="entry name" value="Ferritin_like"/>
    <property type="match status" value="1"/>
</dbReference>